<accession>A0A3L9Z743</accession>
<dbReference type="InterPro" id="IPR029058">
    <property type="entry name" value="AB_hydrolase_fold"/>
</dbReference>
<proteinExistence type="predicted"/>
<feature type="domain" description="AB hydrolase-1" evidence="1">
    <location>
        <begin position="31"/>
        <end position="150"/>
    </location>
</feature>
<protein>
    <recommendedName>
        <fullName evidence="1">AB hydrolase-1 domain-containing protein</fullName>
    </recommendedName>
</protein>
<dbReference type="Gene3D" id="3.40.50.1820">
    <property type="entry name" value="alpha/beta hydrolase"/>
    <property type="match status" value="1"/>
</dbReference>
<gene>
    <name evidence="2" type="ORF">BXY75_0504</name>
</gene>
<dbReference type="EMBL" id="REFC01000011">
    <property type="protein sequence ID" value="RMA66085.1"/>
    <property type="molecule type" value="Genomic_DNA"/>
</dbReference>
<evidence type="ECO:0000313" key="2">
    <source>
        <dbReference type="EMBL" id="RMA66085.1"/>
    </source>
</evidence>
<reference evidence="2 3" key="1">
    <citation type="submission" date="2018-10" db="EMBL/GenBank/DDBJ databases">
        <title>Genomic Encyclopedia of Archaeal and Bacterial Type Strains, Phase II (KMG-II): from individual species to whole genera.</title>
        <authorList>
            <person name="Goeker M."/>
        </authorList>
    </citation>
    <scope>NUCLEOTIDE SEQUENCE [LARGE SCALE GENOMIC DNA]</scope>
    <source>
        <strain evidence="2 3">DSM 23424</strain>
    </source>
</reference>
<dbReference type="Proteomes" id="UP000271339">
    <property type="component" value="Unassembled WGS sequence"/>
</dbReference>
<dbReference type="SUPFAM" id="SSF53474">
    <property type="entry name" value="alpha/beta-Hydrolases"/>
    <property type="match status" value="1"/>
</dbReference>
<dbReference type="OrthoDB" id="9808543at2"/>
<dbReference type="AlphaFoldDB" id="A0A3L9Z743"/>
<dbReference type="InterPro" id="IPR000073">
    <property type="entry name" value="AB_hydrolase_1"/>
</dbReference>
<comment type="caution">
    <text evidence="2">The sequence shown here is derived from an EMBL/GenBank/DDBJ whole genome shotgun (WGS) entry which is preliminary data.</text>
</comment>
<keyword evidence="3" id="KW-1185">Reference proteome</keyword>
<sequence>MIIRKNEVLSAEGKKPIVYDVYYNASKLIKPIVIFCHGYKGFKDWGAWNLVAETFADAGFFFLKFNFSHNGGTIEQPIDFPDLEAFAKNNFSLEMDDLDRVLNFLTSETSYQTETDVSNINLIAHSRGGGIVLIKAVEDERISKVVTWAGVSDFKARFQEGSPAFNAWQETGITHVENGRTKQQMPHNIQFYNDFKVNEDRFTIKQALQKLKKPHLILQGSEDPNVVLKEAQAMHDWNPKSRLEIIEGGDHVFGASHPWESKTLPSDLKKATDLTIEFLKSTVAYQ</sequence>
<dbReference type="Pfam" id="PF00561">
    <property type="entry name" value="Abhydrolase_1"/>
    <property type="match status" value="1"/>
</dbReference>
<evidence type="ECO:0000313" key="3">
    <source>
        <dbReference type="Proteomes" id="UP000271339"/>
    </source>
</evidence>
<organism evidence="2 3">
    <name type="scientific">Ulvibacter antarcticus</name>
    <dbReference type="NCBI Taxonomy" id="442714"/>
    <lineage>
        <taxon>Bacteria</taxon>
        <taxon>Pseudomonadati</taxon>
        <taxon>Bacteroidota</taxon>
        <taxon>Flavobacteriia</taxon>
        <taxon>Flavobacteriales</taxon>
        <taxon>Flavobacteriaceae</taxon>
        <taxon>Ulvibacter</taxon>
    </lineage>
</organism>
<evidence type="ECO:0000259" key="1">
    <source>
        <dbReference type="Pfam" id="PF00561"/>
    </source>
</evidence>
<dbReference type="RefSeq" id="WP_121906099.1">
    <property type="nucleotide sequence ID" value="NZ_REFC01000011.1"/>
</dbReference>
<name>A0A3L9Z743_9FLAO</name>